<accession>A0A0V0GQ75</accession>
<dbReference type="EMBL" id="GEDG01033586">
    <property type="protein sequence ID" value="JAP10184.1"/>
    <property type="molecule type" value="Transcribed_RNA"/>
</dbReference>
<sequence length="61" mass="7089">MPKLIGPDYLGHHVSWIIMCRHFLHINNPLSYNISDKMMFDYHMFLSAPSLETISLLSSPQ</sequence>
<evidence type="ECO:0000313" key="1">
    <source>
        <dbReference type="EMBL" id="JAP10184.1"/>
    </source>
</evidence>
<reference evidence="1" key="1">
    <citation type="submission" date="2015-12" db="EMBL/GenBank/DDBJ databases">
        <title>Gene expression during late stages of embryo sac development: a critical building block for successful pollen-pistil interactions.</title>
        <authorList>
            <person name="Liu Y."/>
            <person name="Joly V."/>
            <person name="Sabar M."/>
            <person name="Matton D.P."/>
        </authorList>
    </citation>
    <scope>NUCLEOTIDE SEQUENCE</scope>
</reference>
<proteinExistence type="predicted"/>
<name>A0A0V0GQ75_SOLCH</name>
<organism evidence="1">
    <name type="scientific">Solanum chacoense</name>
    <name type="common">Chaco potato</name>
    <dbReference type="NCBI Taxonomy" id="4108"/>
    <lineage>
        <taxon>Eukaryota</taxon>
        <taxon>Viridiplantae</taxon>
        <taxon>Streptophyta</taxon>
        <taxon>Embryophyta</taxon>
        <taxon>Tracheophyta</taxon>
        <taxon>Spermatophyta</taxon>
        <taxon>Magnoliopsida</taxon>
        <taxon>eudicotyledons</taxon>
        <taxon>Gunneridae</taxon>
        <taxon>Pentapetalae</taxon>
        <taxon>asterids</taxon>
        <taxon>lamiids</taxon>
        <taxon>Solanales</taxon>
        <taxon>Solanaceae</taxon>
        <taxon>Solanoideae</taxon>
        <taxon>Solaneae</taxon>
        <taxon>Solanum</taxon>
    </lineage>
</organism>
<dbReference type="AlphaFoldDB" id="A0A0V0GQ75"/>
<protein>
    <submittedName>
        <fullName evidence="1">Putative ovule protein</fullName>
    </submittedName>
</protein>